<dbReference type="EC" id="2.1.1.80" evidence="2"/>
<feature type="domain" description="CheR-type methyltransferase" evidence="6">
    <location>
        <begin position="63"/>
        <end position="348"/>
    </location>
</feature>
<dbReference type="InterPro" id="IPR036804">
    <property type="entry name" value="CheR_N_sf"/>
</dbReference>
<dbReference type="InterPro" id="IPR050903">
    <property type="entry name" value="Bact_Chemotaxis_MeTrfase"/>
</dbReference>
<dbReference type="PANTHER" id="PTHR24422">
    <property type="entry name" value="CHEMOTAXIS PROTEIN METHYLTRANSFERASE"/>
    <property type="match status" value="1"/>
</dbReference>
<evidence type="ECO:0000256" key="4">
    <source>
        <dbReference type="ARBA" id="ARBA00022679"/>
    </source>
</evidence>
<dbReference type="InterPro" id="IPR022641">
    <property type="entry name" value="CheR_N"/>
</dbReference>
<keyword evidence="5" id="KW-0949">S-adenosyl-L-methionine</keyword>
<dbReference type="AlphaFoldDB" id="A0A975BSL8"/>
<dbReference type="SUPFAM" id="SSF53335">
    <property type="entry name" value="S-adenosyl-L-methionine-dependent methyltransferases"/>
    <property type="match status" value="1"/>
</dbReference>
<dbReference type="GO" id="GO:0008983">
    <property type="term" value="F:protein-glutamate O-methyltransferase activity"/>
    <property type="evidence" value="ECO:0007669"/>
    <property type="project" value="UniProtKB-EC"/>
</dbReference>
<protein>
    <recommendedName>
        <fullName evidence="2">protein-glutamate O-methyltransferase</fullName>
        <ecNumber evidence="2">2.1.1.80</ecNumber>
    </recommendedName>
</protein>
<dbReference type="Gene3D" id="1.10.155.10">
    <property type="entry name" value="Chemotaxis receptor methyltransferase CheR, N-terminal domain"/>
    <property type="match status" value="1"/>
</dbReference>
<dbReference type="KEGG" id="dmm:dnm_067250"/>
<dbReference type="Pfam" id="PF03705">
    <property type="entry name" value="CheR_N"/>
    <property type="match status" value="1"/>
</dbReference>
<dbReference type="GO" id="GO:0032259">
    <property type="term" value="P:methylation"/>
    <property type="evidence" value="ECO:0007669"/>
    <property type="project" value="UniProtKB-KW"/>
</dbReference>
<dbReference type="Pfam" id="PF01739">
    <property type="entry name" value="CheR"/>
    <property type="match status" value="1"/>
</dbReference>
<dbReference type="PANTHER" id="PTHR24422:SF26">
    <property type="entry name" value="CHEMOTAXIS PROTEIN METHYLTRANSFERASE"/>
    <property type="match status" value="1"/>
</dbReference>
<comment type="catalytic activity">
    <reaction evidence="1">
        <text>L-glutamyl-[protein] + S-adenosyl-L-methionine = [protein]-L-glutamate 5-O-methyl ester + S-adenosyl-L-homocysteine</text>
        <dbReference type="Rhea" id="RHEA:24452"/>
        <dbReference type="Rhea" id="RHEA-COMP:10208"/>
        <dbReference type="Rhea" id="RHEA-COMP:10311"/>
        <dbReference type="ChEBI" id="CHEBI:29973"/>
        <dbReference type="ChEBI" id="CHEBI:57856"/>
        <dbReference type="ChEBI" id="CHEBI:59789"/>
        <dbReference type="ChEBI" id="CHEBI:82795"/>
        <dbReference type="EC" id="2.1.1.80"/>
    </reaction>
</comment>
<keyword evidence="8" id="KW-1185">Reference proteome</keyword>
<dbReference type="InterPro" id="IPR000780">
    <property type="entry name" value="CheR_MeTrfase"/>
</dbReference>
<evidence type="ECO:0000259" key="6">
    <source>
        <dbReference type="PROSITE" id="PS50123"/>
    </source>
</evidence>
<dbReference type="Gene3D" id="3.40.50.150">
    <property type="entry name" value="Vaccinia Virus protein VP39"/>
    <property type="match status" value="1"/>
</dbReference>
<keyword evidence="4" id="KW-0808">Transferase</keyword>
<dbReference type="InterPro" id="IPR029063">
    <property type="entry name" value="SAM-dependent_MTases_sf"/>
</dbReference>
<evidence type="ECO:0000256" key="2">
    <source>
        <dbReference type="ARBA" id="ARBA00012534"/>
    </source>
</evidence>
<dbReference type="Proteomes" id="UP000663722">
    <property type="component" value="Chromosome"/>
</dbReference>
<evidence type="ECO:0000256" key="1">
    <source>
        <dbReference type="ARBA" id="ARBA00001541"/>
    </source>
</evidence>
<dbReference type="PRINTS" id="PR00996">
    <property type="entry name" value="CHERMTFRASE"/>
</dbReference>
<sequence>MRFQCYGLYVFYKLPLKINYKSISVMSQTSIAKAECDMKNSNSDNSVSRLNSEIVNPNPQFQSMPDKIFFRFSAFIHNELGIKMPEVKKTMLQARLQKRLRKLGITTFEEYYDYVFSPRGIEKELPNMIDVVTTNKTDFFREPQHFDYLTQTVLPWLIRRNRAFLKTDDDPVSALRKTAMIWSAGCSSGEEPYTLAMVLSDFAFRYPGFTYSILATDISTKVLKKAILGIYDHERVEPVPLRFRKRYLLKSKDKTKDIVRIVPELRAAVKFRRLNLMEKSLCIRETMDIIFFRNVLIYFDRTTQESVLNRLCYHLRPEGFMFMGHSETLNSLDVPLIPVATAVYRKIG</sequence>
<dbReference type="SUPFAM" id="SSF47757">
    <property type="entry name" value="Chemotaxis receptor methyltransferase CheR, N-terminal domain"/>
    <property type="match status" value="1"/>
</dbReference>
<evidence type="ECO:0000256" key="5">
    <source>
        <dbReference type="ARBA" id="ARBA00022691"/>
    </source>
</evidence>
<gene>
    <name evidence="7" type="primary">cheR4</name>
    <name evidence="7" type="ORF">dnm_067250</name>
</gene>
<proteinExistence type="predicted"/>
<evidence type="ECO:0000313" key="8">
    <source>
        <dbReference type="Proteomes" id="UP000663722"/>
    </source>
</evidence>
<dbReference type="InterPro" id="IPR022642">
    <property type="entry name" value="CheR_C"/>
</dbReference>
<organism evidence="7 8">
    <name type="scientific">Desulfonema magnum</name>
    <dbReference type="NCBI Taxonomy" id="45655"/>
    <lineage>
        <taxon>Bacteria</taxon>
        <taxon>Pseudomonadati</taxon>
        <taxon>Thermodesulfobacteriota</taxon>
        <taxon>Desulfobacteria</taxon>
        <taxon>Desulfobacterales</taxon>
        <taxon>Desulfococcaceae</taxon>
        <taxon>Desulfonema</taxon>
    </lineage>
</organism>
<evidence type="ECO:0000256" key="3">
    <source>
        <dbReference type="ARBA" id="ARBA00022603"/>
    </source>
</evidence>
<dbReference type="PROSITE" id="PS50123">
    <property type="entry name" value="CHER"/>
    <property type="match status" value="1"/>
</dbReference>
<dbReference type="SMART" id="SM00138">
    <property type="entry name" value="MeTrc"/>
    <property type="match status" value="1"/>
</dbReference>
<keyword evidence="3 7" id="KW-0489">Methyltransferase</keyword>
<name>A0A975BSL8_9BACT</name>
<dbReference type="EMBL" id="CP061800">
    <property type="protein sequence ID" value="QTA90663.1"/>
    <property type="molecule type" value="Genomic_DNA"/>
</dbReference>
<reference evidence="7" key="1">
    <citation type="journal article" date="2021" name="Microb. Physiol.">
        <title>Proteogenomic Insights into the Physiology of Marine, Sulfate-Reducing, Filamentous Desulfonema limicola and Desulfonema magnum.</title>
        <authorList>
            <person name="Schnaars V."/>
            <person name="Wohlbrand L."/>
            <person name="Scheve S."/>
            <person name="Hinrichs C."/>
            <person name="Reinhardt R."/>
            <person name="Rabus R."/>
        </authorList>
    </citation>
    <scope>NUCLEOTIDE SEQUENCE</scope>
    <source>
        <strain evidence="7">4be13</strain>
    </source>
</reference>
<evidence type="ECO:0000313" key="7">
    <source>
        <dbReference type="EMBL" id="QTA90663.1"/>
    </source>
</evidence>
<accession>A0A975BSL8</accession>